<dbReference type="InterPro" id="IPR052362">
    <property type="entry name" value="HTH-GbsR_regulator"/>
</dbReference>
<comment type="similarity">
    <text evidence="4">Belongs to the GbsR family.</text>
</comment>
<evidence type="ECO:0000313" key="10">
    <source>
        <dbReference type="Proteomes" id="UP000189021"/>
    </source>
</evidence>
<dbReference type="EMBL" id="MUEO01000003">
    <property type="protein sequence ID" value="OOE46127.1"/>
    <property type="molecule type" value="Genomic_DNA"/>
</dbReference>
<keyword evidence="1 4" id="KW-0805">Transcription regulation</keyword>
<dbReference type="Gene3D" id="1.10.10.10">
    <property type="entry name" value="Winged helix-like DNA-binding domain superfamily/Winged helix DNA-binding domain"/>
    <property type="match status" value="1"/>
</dbReference>
<keyword evidence="10" id="KW-1185">Reference proteome</keyword>
<evidence type="ECO:0000313" key="8">
    <source>
        <dbReference type="EMBL" id="WBA09430.1"/>
    </source>
</evidence>
<accession>A0A1V3GM26</accession>
<dbReference type="RefSeq" id="WP_046073610.1">
    <property type="nucleotide sequence ID" value="NZ_CP040021.1"/>
</dbReference>
<dbReference type="OrthoDB" id="9792628at2"/>
<dbReference type="InterPro" id="IPR000835">
    <property type="entry name" value="HTH_MarR-typ"/>
</dbReference>
<dbReference type="Proteomes" id="UP000189021">
    <property type="component" value="Unassembled WGS sequence"/>
</dbReference>
<sequence>MELSQELRNVVMHFGEMGSRWGFNRSVGEMLALIVLSEHPLSADDIVSALNISRGNVSMATKELQGWHLIRSQRTPGDRKDYFVPNGTIWELAQQVLAERKKREVDPTLSMLRSHFMRSEDDAESHSVKQLHEIHDLLELFNHWFDDVQQMKPEHLKNLMKLGSSVGKLLELSGKLFHSKSNEESGS</sequence>
<dbReference type="GeneID" id="89608852"/>
<evidence type="ECO:0000256" key="4">
    <source>
        <dbReference type="PIRNR" id="PIRNR006707"/>
    </source>
</evidence>
<dbReference type="AlphaFoldDB" id="A0A1V3GM26"/>
<dbReference type="SUPFAM" id="SSF46785">
    <property type="entry name" value="Winged helix' DNA-binding domain"/>
    <property type="match status" value="1"/>
</dbReference>
<dbReference type="InterPro" id="IPR011991">
    <property type="entry name" value="ArsR-like_HTH"/>
</dbReference>
<dbReference type="Proteomes" id="UP000188726">
    <property type="component" value="Unassembled WGS sequence"/>
</dbReference>
<gene>
    <name evidence="6" type="ORF">BZG00_03100</name>
    <name evidence="7" type="ORF">BZG09_01955</name>
    <name evidence="8" type="ORF">N8M53_04315</name>
</gene>
<organism evidence="7 9">
    <name type="scientific">Salinivibrio kushneri</name>
    <dbReference type="NCBI Taxonomy" id="1908198"/>
    <lineage>
        <taxon>Bacteria</taxon>
        <taxon>Pseudomonadati</taxon>
        <taxon>Pseudomonadota</taxon>
        <taxon>Gammaproteobacteria</taxon>
        <taxon>Vibrionales</taxon>
        <taxon>Vibrionaceae</taxon>
        <taxon>Salinivibrio</taxon>
    </lineage>
</organism>
<evidence type="ECO:0000313" key="9">
    <source>
        <dbReference type="Proteomes" id="UP000188726"/>
    </source>
</evidence>
<keyword evidence="3 4" id="KW-0804">Transcription</keyword>
<dbReference type="PANTHER" id="PTHR38465">
    <property type="entry name" value="HTH-TYPE TRANSCRIPTIONAL REGULATOR MJ1563-RELATED"/>
    <property type="match status" value="1"/>
</dbReference>
<dbReference type="PANTHER" id="PTHR38465:SF1">
    <property type="entry name" value="HTH-TYPE TRANSCRIPTIONAL REGULATOR MJ1563-RELATED"/>
    <property type="match status" value="1"/>
</dbReference>
<reference evidence="9 10" key="1">
    <citation type="journal article" date="2017" name="Genome Announc.">
        <title>Draft Genome Sequences of Salinivibrio proteolyticus, Salinivibrio sharmensis, Salinivibrio siamensis, Salinivibrio costicola subsp. alcaliphilus, Salinivibrio costicola subsp. vallismortis, and 29 New Isolates Belonging to the Genus Salinivibrio.</title>
        <authorList>
            <person name="Lopez-Hermoso C."/>
            <person name="de la Haba R.R."/>
            <person name="Sanchez-Porro C."/>
            <person name="Bayliss S.C."/>
            <person name="Feil E.J."/>
            <person name="Ventosa A."/>
        </authorList>
    </citation>
    <scope>NUCLEOTIDE SEQUENCE [LARGE SCALE GENOMIC DNA]</scope>
    <source>
        <strain evidence="6 10">AL184</strain>
        <strain evidence="7 9">IC202</strain>
    </source>
</reference>
<evidence type="ECO:0000256" key="3">
    <source>
        <dbReference type="ARBA" id="ARBA00023163"/>
    </source>
</evidence>
<evidence type="ECO:0000313" key="7">
    <source>
        <dbReference type="EMBL" id="OOE46127.1"/>
    </source>
</evidence>
<name>A0A1V3GM26_9GAMM</name>
<evidence type="ECO:0000256" key="1">
    <source>
        <dbReference type="ARBA" id="ARBA00023015"/>
    </source>
</evidence>
<evidence type="ECO:0000256" key="2">
    <source>
        <dbReference type="ARBA" id="ARBA00023125"/>
    </source>
</evidence>
<protein>
    <recommendedName>
        <fullName evidence="4">HTH-type transcriptional regulator</fullName>
    </recommendedName>
</protein>
<evidence type="ECO:0000259" key="5">
    <source>
        <dbReference type="Pfam" id="PF12802"/>
    </source>
</evidence>
<dbReference type="InterPro" id="IPR036388">
    <property type="entry name" value="WH-like_DNA-bd_sf"/>
</dbReference>
<feature type="domain" description="HTH marR-type" evidence="5">
    <location>
        <begin position="22"/>
        <end position="80"/>
    </location>
</feature>
<dbReference type="Proteomes" id="UP001164748">
    <property type="component" value="Chromosome"/>
</dbReference>
<dbReference type="GO" id="GO:0003677">
    <property type="term" value="F:DNA binding"/>
    <property type="evidence" value="ECO:0007669"/>
    <property type="project" value="UniProtKB-UniRule"/>
</dbReference>
<reference evidence="8" key="2">
    <citation type="submission" date="2022-09" db="EMBL/GenBank/DDBJ databases">
        <authorList>
            <person name="Li Z.-J."/>
        </authorList>
    </citation>
    <scope>NUCLEOTIDE SEQUENCE</scope>
    <source>
        <strain evidence="8">TGB11</strain>
    </source>
</reference>
<dbReference type="Pfam" id="PF12802">
    <property type="entry name" value="MarR_2"/>
    <property type="match status" value="1"/>
</dbReference>
<dbReference type="EMBL" id="MUEK01000002">
    <property type="protein sequence ID" value="OOE41093.1"/>
    <property type="molecule type" value="Genomic_DNA"/>
</dbReference>
<dbReference type="InterPro" id="IPR026282">
    <property type="entry name" value="MJ1563"/>
</dbReference>
<dbReference type="InterPro" id="IPR036390">
    <property type="entry name" value="WH_DNA-bd_sf"/>
</dbReference>
<evidence type="ECO:0000313" key="6">
    <source>
        <dbReference type="EMBL" id="OOE41093.1"/>
    </source>
</evidence>
<dbReference type="GO" id="GO:0003700">
    <property type="term" value="F:DNA-binding transcription factor activity"/>
    <property type="evidence" value="ECO:0007669"/>
    <property type="project" value="InterPro"/>
</dbReference>
<dbReference type="EMBL" id="CP114588">
    <property type="protein sequence ID" value="WBA09430.1"/>
    <property type="molecule type" value="Genomic_DNA"/>
</dbReference>
<dbReference type="CDD" id="cd00090">
    <property type="entry name" value="HTH_ARSR"/>
    <property type="match status" value="1"/>
</dbReference>
<dbReference type="PIRSF" id="PIRSF006707">
    <property type="entry name" value="MJ1563"/>
    <property type="match status" value="1"/>
</dbReference>
<keyword evidence="2 4" id="KW-0238">DNA-binding</keyword>
<proteinExistence type="inferred from homology"/>